<keyword evidence="5" id="KW-0349">Heme</keyword>
<evidence type="ECO:0000256" key="2">
    <source>
        <dbReference type="ARBA" id="ARBA00004651"/>
    </source>
</evidence>
<dbReference type="Pfam" id="PF01292">
    <property type="entry name" value="Ni_hydr_CYTB"/>
    <property type="match status" value="1"/>
</dbReference>
<protein>
    <submittedName>
        <fullName evidence="15">Cytochrome b561</fullName>
    </submittedName>
</protein>
<sequence length="186" mass="21032">MHTHRTLSWRGNPGQGFGALSKGLHWTLAVLMIGLIWLGWYKTGLDYYDRWYHASLWMHRVLGIIVLVLAIMALGWRLVSPRPGMAPTIRWWERIAARTAHATLYVMMVALPVVGYLISTSAGDPVPMFGGLEIPAWIAVNEEARNTVVAVHYYLAYTTAFLVVVHILAALKHHFIDRDDTLRGML</sequence>
<dbReference type="Gene3D" id="1.20.950.20">
    <property type="entry name" value="Transmembrane di-heme cytochromes, Chain C"/>
    <property type="match status" value="1"/>
</dbReference>
<keyword evidence="9 13" id="KW-1133">Transmembrane helix</keyword>
<evidence type="ECO:0000313" key="15">
    <source>
        <dbReference type="EMBL" id="VFK43479.1"/>
    </source>
</evidence>
<dbReference type="InterPro" id="IPR011577">
    <property type="entry name" value="Cyt_b561_bac/Ni-Hgenase"/>
</dbReference>
<comment type="subcellular location">
    <subcellularLocation>
        <location evidence="2">Cell membrane</location>
        <topology evidence="2">Multi-pass membrane protein</topology>
    </subcellularLocation>
</comment>
<dbReference type="GO" id="GO:0046872">
    <property type="term" value="F:metal ion binding"/>
    <property type="evidence" value="ECO:0007669"/>
    <property type="project" value="UniProtKB-KW"/>
</dbReference>
<dbReference type="AlphaFoldDB" id="A0A450YPP9"/>
<evidence type="ECO:0000256" key="8">
    <source>
        <dbReference type="ARBA" id="ARBA00022982"/>
    </source>
</evidence>
<keyword evidence="6 13" id="KW-0812">Transmembrane</keyword>
<keyword evidence="8" id="KW-0249">Electron transport</keyword>
<keyword evidence="7" id="KW-0479">Metal-binding</keyword>
<dbReference type="PANTHER" id="PTHR30529:SF1">
    <property type="entry name" value="CYTOCHROME B561 HOMOLOG 2"/>
    <property type="match status" value="1"/>
</dbReference>
<keyword evidence="3" id="KW-0813">Transport</keyword>
<name>A0A450YPP9_9GAMM</name>
<evidence type="ECO:0000256" key="5">
    <source>
        <dbReference type="ARBA" id="ARBA00022617"/>
    </source>
</evidence>
<reference evidence="15" key="1">
    <citation type="submission" date="2019-02" db="EMBL/GenBank/DDBJ databases">
        <authorList>
            <person name="Gruber-Vodicka R. H."/>
            <person name="Seah K. B. B."/>
        </authorList>
    </citation>
    <scope>NUCLEOTIDE SEQUENCE</scope>
    <source>
        <strain evidence="15">BECK_BZ125</strain>
        <strain evidence="16">BECK_BZ126</strain>
    </source>
</reference>
<gene>
    <name evidence="15" type="ORF">BECKTC1821E_GA0114239_102612</name>
    <name evidence="16" type="ORF">BECKTC1821F_GA0114240_102220</name>
</gene>
<dbReference type="GO" id="GO:0022904">
    <property type="term" value="P:respiratory electron transport chain"/>
    <property type="evidence" value="ECO:0007669"/>
    <property type="project" value="InterPro"/>
</dbReference>
<evidence type="ECO:0000256" key="4">
    <source>
        <dbReference type="ARBA" id="ARBA00022475"/>
    </source>
</evidence>
<evidence type="ECO:0000256" key="3">
    <source>
        <dbReference type="ARBA" id="ARBA00022448"/>
    </source>
</evidence>
<proteinExistence type="inferred from homology"/>
<evidence type="ECO:0000256" key="12">
    <source>
        <dbReference type="ARBA" id="ARBA00037975"/>
    </source>
</evidence>
<evidence type="ECO:0000259" key="14">
    <source>
        <dbReference type="Pfam" id="PF01292"/>
    </source>
</evidence>
<feature type="domain" description="Cytochrome b561 bacterial/Ni-hydrogenase" evidence="14">
    <location>
        <begin position="17"/>
        <end position="186"/>
    </location>
</feature>
<dbReference type="EMBL" id="CAADFW010000022">
    <property type="protein sequence ID" value="VFK58152.1"/>
    <property type="molecule type" value="Genomic_DNA"/>
</dbReference>
<keyword evidence="11 13" id="KW-0472">Membrane</keyword>
<evidence type="ECO:0000256" key="10">
    <source>
        <dbReference type="ARBA" id="ARBA00023004"/>
    </source>
</evidence>
<dbReference type="InterPro" id="IPR052168">
    <property type="entry name" value="Cytochrome_b561_oxidase"/>
</dbReference>
<dbReference type="GO" id="GO:0020037">
    <property type="term" value="F:heme binding"/>
    <property type="evidence" value="ECO:0007669"/>
    <property type="project" value="TreeGrafter"/>
</dbReference>
<evidence type="ECO:0000313" key="16">
    <source>
        <dbReference type="EMBL" id="VFK58152.1"/>
    </source>
</evidence>
<organism evidence="15">
    <name type="scientific">Candidatus Kentrum sp. TC</name>
    <dbReference type="NCBI Taxonomy" id="2126339"/>
    <lineage>
        <taxon>Bacteria</taxon>
        <taxon>Pseudomonadati</taxon>
        <taxon>Pseudomonadota</taxon>
        <taxon>Gammaproteobacteria</taxon>
        <taxon>Candidatus Kentrum</taxon>
    </lineage>
</organism>
<evidence type="ECO:0000256" key="13">
    <source>
        <dbReference type="SAM" id="Phobius"/>
    </source>
</evidence>
<dbReference type="SUPFAM" id="SSF81342">
    <property type="entry name" value="Transmembrane di-heme cytochromes"/>
    <property type="match status" value="1"/>
</dbReference>
<evidence type="ECO:0000256" key="6">
    <source>
        <dbReference type="ARBA" id="ARBA00022692"/>
    </source>
</evidence>
<feature type="transmembrane region" description="Helical" evidence="13">
    <location>
        <begin position="61"/>
        <end position="79"/>
    </location>
</feature>
<feature type="transmembrane region" description="Helical" evidence="13">
    <location>
        <begin position="23"/>
        <end position="41"/>
    </location>
</feature>
<accession>A0A450YPP9</accession>
<evidence type="ECO:0000256" key="7">
    <source>
        <dbReference type="ARBA" id="ARBA00022723"/>
    </source>
</evidence>
<comment type="similarity">
    <text evidence="12">Belongs to the cytochrome b561 family.</text>
</comment>
<dbReference type="GO" id="GO:0005886">
    <property type="term" value="C:plasma membrane"/>
    <property type="evidence" value="ECO:0007669"/>
    <property type="project" value="UniProtKB-SubCell"/>
</dbReference>
<keyword evidence="4" id="KW-1003">Cell membrane</keyword>
<dbReference type="InterPro" id="IPR016174">
    <property type="entry name" value="Di-haem_cyt_TM"/>
</dbReference>
<keyword evidence="10" id="KW-0408">Iron</keyword>
<evidence type="ECO:0000256" key="1">
    <source>
        <dbReference type="ARBA" id="ARBA00001970"/>
    </source>
</evidence>
<dbReference type="GO" id="GO:0009055">
    <property type="term" value="F:electron transfer activity"/>
    <property type="evidence" value="ECO:0007669"/>
    <property type="project" value="InterPro"/>
</dbReference>
<dbReference type="PANTHER" id="PTHR30529">
    <property type="entry name" value="CYTOCHROME B561"/>
    <property type="match status" value="1"/>
</dbReference>
<comment type="cofactor">
    <cofactor evidence="1">
        <name>heme b</name>
        <dbReference type="ChEBI" id="CHEBI:60344"/>
    </cofactor>
</comment>
<evidence type="ECO:0000256" key="11">
    <source>
        <dbReference type="ARBA" id="ARBA00023136"/>
    </source>
</evidence>
<feature type="transmembrane region" description="Helical" evidence="13">
    <location>
        <begin position="100"/>
        <end position="118"/>
    </location>
</feature>
<evidence type="ECO:0000256" key="9">
    <source>
        <dbReference type="ARBA" id="ARBA00022989"/>
    </source>
</evidence>
<dbReference type="EMBL" id="CAADFT010000026">
    <property type="protein sequence ID" value="VFK43479.1"/>
    <property type="molecule type" value="Genomic_DNA"/>
</dbReference>
<feature type="transmembrane region" description="Helical" evidence="13">
    <location>
        <begin position="151"/>
        <end position="171"/>
    </location>
</feature>